<evidence type="ECO:0000313" key="3">
    <source>
        <dbReference type="Proteomes" id="UP001501470"/>
    </source>
</evidence>
<dbReference type="InterPro" id="IPR032830">
    <property type="entry name" value="XPB/Ssl2_N"/>
</dbReference>
<dbReference type="Proteomes" id="UP001501470">
    <property type="component" value="Unassembled WGS sequence"/>
</dbReference>
<sequence>MQLTAKGRVALGRPPAETIRALWRSWVGKAVIDELSRVEHIKGQRTANTLTSAKTRRRAVAAALSGCPVDEWVAIDGLFDRMRRGGLSPTAARSERALWRLYLTDREYGSLGYAGFADWPVLEGRYTLVVLFEYAGTLGLFDLDYTDPAGARDDFRGNWGTDELEYLSRYDGLRAVRLNALGAYTLGLTGRYQAPTADAAVAGALKVLPNLDIVVTGELPPADRLMLDAYAQRTADRVWALRRATLLAMLAMLDAGHHLDQLREFLTARATHELPNPVTTLLADVEARAGRLRNLGVVRLVECADPALATLIAGDRRLRGLCQRVGDRLLAVAVDREPEFRKALRALGHILPGDTPA</sequence>
<gene>
    <name evidence="2" type="ORF">GCM10009827_056880</name>
</gene>
<name>A0ABN2B2M0_9ACTN</name>
<reference evidence="2 3" key="1">
    <citation type="journal article" date="2019" name="Int. J. Syst. Evol. Microbiol.">
        <title>The Global Catalogue of Microorganisms (GCM) 10K type strain sequencing project: providing services to taxonomists for standard genome sequencing and annotation.</title>
        <authorList>
            <consortium name="The Broad Institute Genomics Platform"/>
            <consortium name="The Broad Institute Genome Sequencing Center for Infectious Disease"/>
            <person name="Wu L."/>
            <person name="Ma J."/>
        </authorList>
    </citation>
    <scope>NUCLEOTIDE SEQUENCE [LARGE SCALE GENOMIC DNA]</scope>
    <source>
        <strain evidence="2 3">JCM 15933</strain>
    </source>
</reference>
<dbReference type="EMBL" id="BAAAQD010000012">
    <property type="protein sequence ID" value="GAA1531795.1"/>
    <property type="molecule type" value="Genomic_DNA"/>
</dbReference>
<evidence type="ECO:0000313" key="2">
    <source>
        <dbReference type="EMBL" id="GAA1531795.1"/>
    </source>
</evidence>
<keyword evidence="3" id="KW-1185">Reference proteome</keyword>
<organism evidence="2 3">
    <name type="scientific">Dactylosporangium maewongense</name>
    <dbReference type="NCBI Taxonomy" id="634393"/>
    <lineage>
        <taxon>Bacteria</taxon>
        <taxon>Bacillati</taxon>
        <taxon>Actinomycetota</taxon>
        <taxon>Actinomycetes</taxon>
        <taxon>Micromonosporales</taxon>
        <taxon>Micromonosporaceae</taxon>
        <taxon>Dactylosporangium</taxon>
    </lineage>
</organism>
<protein>
    <recommendedName>
        <fullName evidence="1">Helicase XPB/Ssl2 N-terminal domain-containing protein</fullName>
    </recommendedName>
</protein>
<accession>A0ABN2B2M0</accession>
<comment type="caution">
    <text evidence="2">The sequence shown here is derived from an EMBL/GenBank/DDBJ whole genome shotgun (WGS) entry which is preliminary data.</text>
</comment>
<feature type="domain" description="Helicase XPB/Ssl2 N-terminal" evidence="1">
    <location>
        <begin position="207"/>
        <end position="322"/>
    </location>
</feature>
<dbReference type="Pfam" id="PF13625">
    <property type="entry name" value="Helicase_C_3"/>
    <property type="match status" value="1"/>
</dbReference>
<proteinExistence type="predicted"/>
<evidence type="ECO:0000259" key="1">
    <source>
        <dbReference type="Pfam" id="PF13625"/>
    </source>
</evidence>